<dbReference type="SUPFAM" id="SSF49464">
    <property type="entry name" value="Carboxypeptidase regulatory domain-like"/>
    <property type="match status" value="1"/>
</dbReference>
<feature type="chain" id="PRO_5026997390" description="Carboxypeptidase-like regulatory domain-containing protein" evidence="1">
    <location>
        <begin position="20"/>
        <end position="244"/>
    </location>
</feature>
<dbReference type="AlphaFoldDB" id="A0A6M0CRV6"/>
<dbReference type="Pfam" id="PF13715">
    <property type="entry name" value="CarbopepD_reg_2"/>
    <property type="match status" value="1"/>
</dbReference>
<sequence>MQKLLYLLILIFFSTVAVAQDEDRELLRGTVLYLNSVVTGENVINANTRKATITNNAGQFEMLVKKGDTLVFSAVNYKFKSVVVTQDILDKRRMVVEVKEKVTELDEVVVTPESKERFLELEKEKYKKYDYERDQYTRLQNYATNSGTFYNGINFVNIFNALRGKKKKDQRNNEPLKVSQFLREMYEDEFFVVDLGIPQEDIGKFLFFCDDKIKPADIAGENREFKLLEFLVDQSIAYKKIPKE</sequence>
<organism evidence="2 3">
    <name type="scientific">Spongiivirga citrea</name>
    <dbReference type="NCBI Taxonomy" id="1481457"/>
    <lineage>
        <taxon>Bacteria</taxon>
        <taxon>Pseudomonadati</taxon>
        <taxon>Bacteroidota</taxon>
        <taxon>Flavobacteriia</taxon>
        <taxon>Flavobacteriales</taxon>
        <taxon>Flavobacteriaceae</taxon>
        <taxon>Spongiivirga</taxon>
    </lineage>
</organism>
<comment type="caution">
    <text evidence="2">The sequence shown here is derived from an EMBL/GenBank/DDBJ whole genome shotgun (WGS) entry which is preliminary data.</text>
</comment>
<evidence type="ECO:0000313" key="2">
    <source>
        <dbReference type="EMBL" id="NER18609.1"/>
    </source>
</evidence>
<evidence type="ECO:0000313" key="3">
    <source>
        <dbReference type="Proteomes" id="UP000474296"/>
    </source>
</evidence>
<protein>
    <recommendedName>
        <fullName evidence="4">Carboxypeptidase-like regulatory domain-containing protein</fullName>
    </recommendedName>
</protein>
<keyword evidence="1" id="KW-0732">Signal</keyword>
<reference evidence="2 3" key="1">
    <citation type="submission" date="2020-01" db="EMBL/GenBank/DDBJ databases">
        <title>Spongiivirga citrea KCTC 32990T.</title>
        <authorList>
            <person name="Wang G."/>
        </authorList>
    </citation>
    <scope>NUCLEOTIDE SEQUENCE [LARGE SCALE GENOMIC DNA]</scope>
    <source>
        <strain evidence="2 3">KCTC 32990</strain>
    </source>
</reference>
<evidence type="ECO:0008006" key="4">
    <source>
        <dbReference type="Google" id="ProtNLM"/>
    </source>
</evidence>
<feature type="signal peptide" evidence="1">
    <location>
        <begin position="1"/>
        <end position="19"/>
    </location>
</feature>
<dbReference type="EMBL" id="JAABOQ010000006">
    <property type="protein sequence ID" value="NER18609.1"/>
    <property type="molecule type" value="Genomic_DNA"/>
</dbReference>
<dbReference type="Proteomes" id="UP000474296">
    <property type="component" value="Unassembled WGS sequence"/>
</dbReference>
<dbReference type="InterPro" id="IPR008969">
    <property type="entry name" value="CarboxyPept-like_regulatory"/>
</dbReference>
<name>A0A6M0CRV6_9FLAO</name>
<proteinExistence type="predicted"/>
<dbReference type="RefSeq" id="WP_164033288.1">
    <property type="nucleotide sequence ID" value="NZ_JAABOQ010000006.1"/>
</dbReference>
<gene>
    <name evidence="2" type="ORF">GWK10_15420</name>
</gene>
<keyword evidence="3" id="KW-1185">Reference proteome</keyword>
<accession>A0A6M0CRV6</accession>
<evidence type="ECO:0000256" key="1">
    <source>
        <dbReference type="SAM" id="SignalP"/>
    </source>
</evidence>